<evidence type="ECO:0000313" key="2">
    <source>
        <dbReference type="Proteomes" id="UP001642464"/>
    </source>
</evidence>
<sequence>GLESAFLRFLASRCAPMESDRWSAWSLLNDDGHLIDEPAILPGDWYELLQGGQVFTALLLSTSYSEKYRGRHMQPLGSAFAERKEGSIAQLRIPSRGGDVAWHPSLLHRSGNREAVAFIWEGDNAHGDSTIYVCFSPLRYRSQFLKICCAGLAKNGMSARRAAQQTDDLSVGQVMLPVSTYLKVKLDRLWDPMGDQRLYDKLLQSVQELRSHRVIFSGISHGAALAQAAALKFQIQQQETKVFVVTWNAYRWTDASGREAAEHFLGQRMLHFVLSRREIYQANRYWDSVTGFPRELSPMPNSVLLDADTGRFYKHTDPEQGSQFGSAFLMRMFELHFARSALGAIKKATANSVGEESLVHEEYLLNKRLEALQERFFNNAQKVAKASHKAQDLLRKRTSGVYSRQLDRQSRTEVQFKPYPCNENGDHRPTNGANGRHADGWFKRLAWCCSSQ</sequence>
<dbReference type="GO" id="GO:0016301">
    <property type="term" value="F:kinase activity"/>
    <property type="evidence" value="ECO:0007669"/>
    <property type="project" value="UniProtKB-KW"/>
</dbReference>
<keyword evidence="2" id="KW-1185">Reference proteome</keyword>
<gene>
    <name evidence="1" type="ORF">SCF082_LOCUS42093</name>
</gene>
<dbReference type="EMBL" id="CAXAMM010039817">
    <property type="protein sequence ID" value="CAK9089191.1"/>
    <property type="molecule type" value="Genomic_DNA"/>
</dbReference>
<reference evidence="1 2" key="1">
    <citation type="submission" date="2024-02" db="EMBL/GenBank/DDBJ databases">
        <authorList>
            <person name="Chen Y."/>
            <person name="Shah S."/>
            <person name="Dougan E. K."/>
            <person name="Thang M."/>
            <person name="Chan C."/>
        </authorList>
    </citation>
    <scope>NUCLEOTIDE SEQUENCE [LARGE SCALE GENOMIC DNA]</scope>
</reference>
<feature type="non-terminal residue" evidence="1">
    <location>
        <position position="1"/>
    </location>
</feature>
<dbReference type="InterPro" id="IPR029058">
    <property type="entry name" value="AB_hydrolase_fold"/>
</dbReference>
<dbReference type="SUPFAM" id="SSF53474">
    <property type="entry name" value="alpha/beta-Hydrolases"/>
    <property type="match status" value="1"/>
</dbReference>
<keyword evidence="1" id="KW-0418">Kinase</keyword>
<comment type="caution">
    <text evidence="1">The sequence shown here is derived from an EMBL/GenBank/DDBJ whole genome shotgun (WGS) entry which is preliminary data.</text>
</comment>
<evidence type="ECO:0000313" key="1">
    <source>
        <dbReference type="EMBL" id="CAK9089191.1"/>
    </source>
</evidence>
<keyword evidence="1" id="KW-0808">Transferase</keyword>
<dbReference type="Gene3D" id="3.40.50.1820">
    <property type="entry name" value="alpha/beta hydrolase"/>
    <property type="match status" value="1"/>
</dbReference>
<name>A0ABP0QLU4_9DINO</name>
<dbReference type="Proteomes" id="UP001642464">
    <property type="component" value="Unassembled WGS sequence"/>
</dbReference>
<accession>A0ABP0QLU4</accession>
<organism evidence="1 2">
    <name type="scientific">Durusdinium trenchii</name>
    <dbReference type="NCBI Taxonomy" id="1381693"/>
    <lineage>
        <taxon>Eukaryota</taxon>
        <taxon>Sar</taxon>
        <taxon>Alveolata</taxon>
        <taxon>Dinophyceae</taxon>
        <taxon>Suessiales</taxon>
        <taxon>Symbiodiniaceae</taxon>
        <taxon>Durusdinium</taxon>
    </lineage>
</organism>
<proteinExistence type="predicted"/>
<protein>
    <submittedName>
        <fullName evidence="1">Dual-specificity kinase</fullName>
    </submittedName>
</protein>